<reference evidence="1" key="1">
    <citation type="submission" date="2023-10" db="EMBL/GenBank/DDBJ databases">
        <authorList>
            <person name="Chen Y."/>
            <person name="Shah S."/>
            <person name="Dougan E. K."/>
            <person name="Thang M."/>
            <person name="Chan C."/>
        </authorList>
    </citation>
    <scope>NUCLEOTIDE SEQUENCE [LARGE SCALE GENOMIC DNA]</scope>
</reference>
<sequence>MEAMDLASGALAEGGLRKWPPRLRLRDEVWTELTLGSMRAESLELAEENLALHSGLVVVASWNHFDRLWPLFEWAIFCAARGPERVQLAAVGMPGPAVVEYQRALRRLGVAAAECRDPRDRPLLLAKLERAFPSCRPHEEKTYGCAKWTRPAAGRPKELLVRNGVQTGPLPEIHRERLVDWRPLERYVRATAIGVFAREAALNASEDGKERSDWGNLAEELELFELRDALKDCRPWLWHRHVAQEQDEAAQEASFKAVVEDWWRAAVLPVLREELARVRGGTA</sequence>
<evidence type="ECO:0000313" key="1">
    <source>
        <dbReference type="EMBL" id="CAK0863859.1"/>
    </source>
</evidence>
<gene>
    <name evidence="1" type="ORF">PCOR1329_LOCUS51897</name>
</gene>
<accession>A0ABN9UUT4</accession>
<keyword evidence="2" id="KW-1185">Reference proteome</keyword>
<organism evidence="1 2">
    <name type="scientific">Prorocentrum cordatum</name>
    <dbReference type="NCBI Taxonomy" id="2364126"/>
    <lineage>
        <taxon>Eukaryota</taxon>
        <taxon>Sar</taxon>
        <taxon>Alveolata</taxon>
        <taxon>Dinophyceae</taxon>
        <taxon>Prorocentrales</taxon>
        <taxon>Prorocentraceae</taxon>
        <taxon>Prorocentrum</taxon>
    </lineage>
</organism>
<evidence type="ECO:0000313" key="2">
    <source>
        <dbReference type="Proteomes" id="UP001189429"/>
    </source>
</evidence>
<name>A0ABN9UUT4_9DINO</name>
<protein>
    <submittedName>
        <fullName evidence="1">Uncharacterized protein</fullName>
    </submittedName>
</protein>
<dbReference type="Proteomes" id="UP001189429">
    <property type="component" value="Unassembled WGS sequence"/>
</dbReference>
<proteinExistence type="predicted"/>
<comment type="caution">
    <text evidence="1">The sequence shown here is derived from an EMBL/GenBank/DDBJ whole genome shotgun (WGS) entry which is preliminary data.</text>
</comment>
<dbReference type="EMBL" id="CAUYUJ010016307">
    <property type="protein sequence ID" value="CAK0863859.1"/>
    <property type="molecule type" value="Genomic_DNA"/>
</dbReference>